<accession>A0A6J6AUN7</accession>
<dbReference type="NCBIfam" id="TIGR00026">
    <property type="entry name" value="hi_GC_TIGR00026"/>
    <property type="match status" value="1"/>
</dbReference>
<evidence type="ECO:0000256" key="2">
    <source>
        <dbReference type="ARBA" id="ARBA00049106"/>
    </source>
</evidence>
<comment type="similarity">
    <text evidence="1">Belongs to the F420H(2)-dependent quinone reductase family.</text>
</comment>
<evidence type="ECO:0000313" key="3">
    <source>
        <dbReference type="EMBL" id="CAB4530361.1"/>
    </source>
</evidence>
<dbReference type="InterPro" id="IPR012349">
    <property type="entry name" value="Split_barrel_FMN-bd"/>
</dbReference>
<dbReference type="GO" id="GO:0070967">
    <property type="term" value="F:coenzyme F420 binding"/>
    <property type="evidence" value="ECO:0007669"/>
    <property type="project" value="TreeGrafter"/>
</dbReference>
<dbReference type="GO" id="GO:0005886">
    <property type="term" value="C:plasma membrane"/>
    <property type="evidence" value="ECO:0007669"/>
    <property type="project" value="TreeGrafter"/>
</dbReference>
<sequence>MPSDITLKAMNAIHRVILGVSGGRKGWFMANMPVLELITIGRKSGKQRAVMLTSPLQINNEIVIVASRGGDDQHPAWFVNLRDNPKVLVRYMGEPIATKHARIANSKEREILWPQITAKYKGYAGYQQKTAREIPLVLLTES</sequence>
<proteinExistence type="inferred from homology"/>
<evidence type="ECO:0000256" key="1">
    <source>
        <dbReference type="ARBA" id="ARBA00008710"/>
    </source>
</evidence>
<reference evidence="3" key="1">
    <citation type="submission" date="2020-05" db="EMBL/GenBank/DDBJ databases">
        <authorList>
            <person name="Chiriac C."/>
            <person name="Salcher M."/>
            <person name="Ghai R."/>
            <person name="Kavagutti S V."/>
        </authorList>
    </citation>
    <scope>NUCLEOTIDE SEQUENCE</scope>
</reference>
<gene>
    <name evidence="3" type="ORF">UFOPK1353_00176</name>
</gene>
<protein>
    <submittedName>
        <fullName evidence="3">Unannotated protein</fullName>
    </submittedName>
</protein>
<dbReference type="EMBL" id="CAEZSE010000015">
    <property type="protein sequence ID" value="CAB4530361.1"/>
    <property type="molecule type" value="Genomic_DNA"/>
</dbReference>
<name>A0A6J6AUN7_9ZZZZ</name>
<dbReference type="GO" id="GO:0016491">
    <property type="term" value="F:oxidoreductase activity"/>
    <property type="evidence" value="ECO:0007669"/>
    <property type="project" value="InterPro"/>
</dbReference>
<comment type="catalytic activity">
    <reaction evidence="2">
        <text>oxidized coenzyme F420-(gamma-L-Glu)(n) + a quinol + H(+) = reduced coenzyme F420-(gamma-L-Glu)(n) + a quinone</text>
        <dbReference type="Rhea" id="RHEA:39663"/>
        <dbReference type="Rhea" id="RHEA-COMP:12939"/>
        <dbReference type="Rhea" id="RHEA-COMP:14378"/>
        <dbReference type="ChEBI" id="CHEBI:15378"/>
        <dbReference type="ChEBI" id="CHEBI:24646"/>
        <dbReference type="ChEBI" id="CHEBI:132124"/>
        <dbReference type="ChEBI" id="CHEBI:133980"/>
        <dbReference type="ChEBI" id="CHEBI:139511"/>
    </reaction>
</comment>
<dbReference type="Pfam" id="PF04075">
    <property type="entry name" value="F420H2_quin_red"/>
    <property type="match status" value="1"/>
</dbReference>
<dbReference type="PANTHER" id="PTHR39428:SF1">
    <property type="entry name" value="F420H(2)-DEPENDENT QUINONE REDUCTASE RV1261C"/>
    <property type="match status" value="1"/>
</dbReference>
<dbReference type="PANTHER" id="PTHR39428">
    <property type="entry name" value="F420H(2)-DEPENDENT QUINONE REDUCTASE RV1261C"/>
    <property type="match status" value="1"/>
</dbReference>
<dbReference type="InterPro" id="IPR004378">
    <property type="entry name" value="F420H2_quin_Rdtase"/>
</dbReference>
<dbReference type="AlphaFoldDB" id="A0A6J6AUN7"/>
<organism evidence="3">
    <name type="scientific">freshwater metagenome</name>
    <dbReference type="NCBI Taxonomy" id="449393"/>
    <lineage>
        <taxon>unclassified sequences</taxon>
        <taxon>metagenomes</taxon>
        <taxon>ecological metagenomes</taxon>
    </lineage>
</organism>
<dbReference type="Gene3D" id="2.30.110.10">
    <property type="entry name" value="Electron Transport, Fmn-binding Protein, Chain A"/>
    <property type="match status" value="1"/>
</dbReference>